<proteinExistence type="predicted"/>
<feature type="non-terminal residue" evidence="2">
    <location>
        <position position="32"/>
    </location>
</feature>
<sequence>MSNEERRDSLADQAAAWIPPWERPTPTPEPTD</sequence>
<organism evidence="2 3">
    <name type="scientific">Micromonospora globispora</name>
    <dbReference type="NCBI Taxonomy" id="1450148"/>
    <lineage>
        <taxon>Bacteria</taxon>
        <taxon>Bacillati</taxon>
        <taxon>Actinomycetota</taxon>
        <taxon>Actinomycetes</taxon>
        <taxon>Micromonosporales</taxon>
        <taxon>Micromonosporaceae</taxon>
        <taxon>Micromonospora</taxon>
    </lineage>
</organism>
<dbReference type="EMBL" id="QGSV01000264">
    <property type="protein sequence ID" value="PWU45240.1"/>
    <property type="molecule type" value="Genomic_DNA"/>
</dbReference>
<evidence type="ECO:0000313" key="3">
    <source>
        <dbReference type="Proteomes" id="UP000245683"/>
    </source>
</evidence>
<name>A0A317JY54_9ACTN</name>
<accession>A0A317JY54</accession>
<feature type="region of interest" description="Disordered" evidence="1">
    <location>
        <begin position="1"/>
        <end position="32"/>
    </location>
</feature>
<evidence type="ECO:0000256" key="1">
    <source>
        <dbReference type="SAM" id="MobiDB-lite"/>
    </source>
</evidence>
<feature type="compositionally biased region" description="Basic and acidic residues" evidence="1">
    <location>
        <begin position="1"/>
        <end position="10"/>
    </location>
</feature>
<protein>
    <submittedName>
        <fullName evidence="2">SMC-Scp complex subunit ScpB</fullName>
    </submittedName>
</protein>
<feature type="compositionally biased region" description="Pro residues" evidence="1">
    <location>
        <begin position="21"/>
        <end position="32"/>
    </location>
</feature>
<reference evidence="3" key="1">
    <citation type="submission" date="2018-05" db="EMBL/GenBank/DDBJ databases">
        <title>Micromonospora globispora sp. nov. and Micromonospora rugosa sp. nov., isolated from marine sediment.</title>
        <authorList>
            <person name="Carro L."/>
            <person name="Aysel V."/>
            <person name="Cetin D."/>
            <person name="Igual J.M."/>
            <person name="Klenk H.-P."/>
            <person name="Trujillo M.E."/>
            <person name="Sahin N."/>
        </authorList>
    </citation>
    <scope>NUCLEOTIDE SEQUENCE [LARGE SCALE GENOMIC DNA]</scope>
    <source>
        <strain evidence="3">S2904</strain>
    </source>
</reference>
<keyword evidence="3" id="KW-1185">Reference proteome</keyword>
<gene>
    <name evidence="2" type="ORF">DLJ46_22190</name>
</gene>
<evidence type="ECO:0000313" key="2">
    <source>
        <dbReference type="EMBL" id="PWU45240.1"/>
    </source>
</evidence>
<dbReference type="Proteomes" id="UP000245683">
    <property type="component" value="Unassembled WGS sequence"/>
</dbReference>
<dbReference type="AlphaFoldDB" id="A0A317JY54"/>
<comment type="caution">
    <text evidence="2">The sequence shown here is derived from an EMBL/GenBank/DDBJ whole genome shotgun (WGS) entry which is preliminary data.</text>
</comment>